<sequence>MPYVLSYYNYQIAVIFGILIAAVFILFIIIFVLYSAFKKKTVKEPQDRSMYMVGEQDSLPRPDKDYRMWQNENLRSPYGPMSPPGGVEPLSIAARTPTQASYPFSPQQYQPQPLVQTYRPETNYSNEIRELQPDLAFQRQGPTSWTTMAPPSNSQTIVHAQPSYHMSAV</sequence>
<dbReference type="WBParaSite" id="RSKR_0000283100.1">
    <property type="protein sequence ID" value="RSKR_0000283100.1"/>
    <property type="gene ID" value="RSKR_0000283100"/>
</dbReference>
<reference evidence="2" key="1">
    <citation type="submission" date="2016-11" db="UniProtKB">
        <authorList>
            <consortium name="WormBaseParasite"/>
        </authorList>
    </citation>
    <scope>IDENTIFICATION</scope>
    <source>
        <strain evidence="2">KR3021</strain>
    </source>
</reference>
<organism evidence="1 2">
    <name type="scientific">Rhabditophanes sp. KR3021</name>
    <dbReference type="NCBI Taxonomy" id="114890"/>
    <lineage>
        <taxon>Eukaryota</taxon>
        <taxon>Metazoa</taxon>
        <taxon>Ecdysozoa</taxon>
        <taxon>Nematoda</taxon>
        <taxon>Chromadorea</taxon>
        <taxon>Rhabditida</taxon>
        <taxon>Tylenchina</taxon>
        <taxon>Panagrolaimomorpha</taxon>
        <taxon>Strongyloidoidea</taxon>
        <taxon>Alloionematidae</taxon>
        <taxon>Rhabditophanes</taxon>
    </lineage>
</organism>
<protein>
    <submittedName>
        <fullName evidence="2">RCR2</fullName>
    </submittedName>
</protein>
<evidence type="ECO:0000313" key="1">
    <source>
        <dbReference type="Proteomes" id="UP000095286"/>
    </source>
</evidence>
<name>A0AC35TPP9_9BILA</name>
<proteinExistence type="predicted"/>
<evidence type="ECO:0000313" key="2">
    <source>
        <dbReference type="WBParaSite" id="RSKR_0000283100.1"/>
    </source>
</evidence>
<accession>A0AC35TPP9</accession>
<dbReference type="Proteomes" id="UP000095286">
    <property type="component" value="Unplaced"/>
</dbReference>